<comment type="caution">
    <text evidence="1">The sequence shown here is derived from an EMBL/GenBank/DDBJ whole genome shotgun (WGS) entry which is preliminary data.</text>
</comment>
<proteinExistence type="predicted"/>
<accession>A0ACB8SQV4</accession>
<gene>
    <name evidence="1" type="ORF">BV25DRAFT_1871819</name>
</gene>
<organism evidence="1 2">
    <name type="scientific">Artomyces pyxidatus</name>
    <dbReference type="NCBI Taxonomy" id="48021"/>
    <lineage>
        <taxon>Eukaryota</taxon>
        <taxon>Fungi</taxon>
        <taxon>Dikarya</taxon>
        <taxon>Basidiomycota</taxon>
        <taxon>Agaricomycotina</taxon>
        <taxon>Agaricomycetes</taxon>
        <taxon>Russulales</taxon>
        <taxon>Auriscalpiaceae</taxon>
        <taxon>Artomyces</taxon>
    </lineage>
</organism>
<reference evidence="1" key="2">
    <citation type="journal article" date="2022" name="New Phytol.">
        <title>Evolutionary transition to the ectomycorrhizal habit in the genomes of a hyperdiverse lineage of mushroom-forming fungi.</title>
        <authorList>
            <person name="Looney B."/>
            <person name="Miyauchi S."/>
            <person name="Morin E."/>
            <person name="Drula E."/>
            <person name="Courty P.E."/>
            <person name="Kohler A."/>
            <person name="Kuo A."/>
            <person name="LaButti K."/>
            <person name="Pangilinan J."/>
            <person name="Lipzen A."/>
            <person name="Riley R."/>
            <person name="Andreopoulos W."/>
            <person name="He G."/>
            <person name="Johnson J."/>
            <person name="Nolan M."/>
            <person name="Tritt A."/>
            <person name="Barry K.W."/>
            <person name="Grigoriev I.V."/>
            <person name="Nagy L.G."/>
            <person name="Hibbett D."/>
            <person name="Henrissat B."/>
            <person name="Matheny P.B."/>
            <person name="Labbe J."/>
            <person name="Martin F.M."/>
        </authorList>
    </citation>
    <scope>NUCLEOTIDE SEQUENCE</scope>
    <source>
        <strain evidence="1">HHB10654</strain>
    </source>
</reference>
<sequence length="381" mass="42468">MKQKSSLYPMVDQEMLKELDLLATSCDPATFGLKHEDVLDETYRKAGKMDTDAFPTSIVPERTALMDVIRRDLVGGGQADTEQAVNAEFYKLNVYGKGSFFKAHQDTPRGTSMFGSLVLTFPTPHAGGALAIRHWGAEWNVDAAQLLAAAPAHSIAYAAFFSDVEHEVALVESGHRVTLTYNLYFGAMYPLRSAATAPAAAPFKKALAFRLRHAYAIRAGAEDLHEVQRALKDSDAVVSDVCVELGVEPTLFLIYQDESMDFALMVDRPPASELDVEKPADDIQQYLQRSTDVIKINLPNSVRYAEGRRDREYVNWVTEPSSRTRYEGQLRAYGNNAYVSAIYGEVCIAVRIGKVNEGRRLPPEENEEAIKRRERCDMDSE</sequence>
<name>A0ACB8SQV4_9AGAM</name>
<dbReference type="EMBL" id="MU277231">
    <property type="protein sequence ID" value="KAI0058894.1"/>
    <property type="molecule type" value="Genomic_DNA"/>
</dbReference>
<evidence type="ECO:0000313" key="1">
    <source>
        <dbReference type="EMBL" id="KAI0058894.1"/>
    </source>
</evidence>
<evidence type="ECO:0000313" key="2">
    <source>
        <dbReference type="Proteomes" id="UP000814140"/>
    </source>
</evidence>
<reference evidence="1" key="1">
    <citation type="submission" date="2021-03" db="EMBL/GenBank/DDBJ databases">
        <authorList>
            <consortium name="DOE Joint Genome Institute"/>
            <person name="Ahrendt S."/>
            <person name="Looney B.P."/>
            <person name="Miyauchi S."/>
            <person name="Morin E."/>
            <person name="Drula E."/>
            <person name="Courty P.E."/>
            <person name="Chicoki N."/>
            <person name="Fauchery L."/>
            <person name="Kohler A."/>
            <person name="Kuo A."/>
            <person name="Labutti K."/>
            <person name="Pangilinan J."/>
            <person name="Lipzen A."/>
            <person name="Riley R."/>
            <person name="Andreopoulos W."/>
            <person name="He G."/>
            <person name="Johnson J."/>
            <person name="Barry K.W."/>
            <person name="Grigoriev I.V."/>
            <person name="Nagy L."/>
            <person name="Hibbett D."/>
            <person name="Henrissat B."/>
            <person name="Matheny P.B."/>
            <person name="Labbe J."/>
            <person name="Martin F."/>
        </authorList>
    </citation>
    <scope>NUCLEOTIDE SEQUENCE</scope>
    <source>
        <strain evidence="1">HHB10654</strain>
    </source>
</reference>
<protein>
    <submittedName>
        <fullName evidence="1">Uncharacterized protein</fullName>
    </submittedName>
</protein>
<keyword evidence="2" id="KW-1185">Reference proteome</keyword>
<dbReference type="Proteomes" id="UP000814140">
    <property type="component" value="Unassembled WGS sequence"/>
</dbReference>